<dbReference type="GO" id="GO:0008521">
    <property type="term" value="F:acetyl-CoA transmembrane transporter activity"/>
    <property type="evidence" value="ECO:0007669"/>
    <property type="project" value="InterPro"/>
</dbReference>
<dbReference type="GO" id="GO:0016020">
    <property type="term" value="C:membrane"/>
    <property type="evidence" value="ECO:0007669"/>
    <property type="project" value="UniProtKB-SubCell"/>
</dbReference>
<comment type="subcellular location">
    <subcellularLocation>
        <location evidence="1">Membrane</location>
        <topology evidence="1">Multi-pass membrane protein</topology>
    </subcellularLocation>
</comment>
<keyword evidence="4 5" id="KW-0472">Membrane</keyword>
<feature type="transmembrane region" description="Helical" evidence="5">
    <location>
        <begin position="71"/>
        <end position="92"/>
    </location>
</feature>
<evidence type="ECO:0000256" key="4">
    <source>
        <dbReference type="ARBA" id="ARBA00023136"/>
    </source>
</evidence>
<evidence type="ECO:0000256" key="3">
    <source>
        <dbReference type="ARBA" id="ARBA00022989"/>
    </source>
</evidence>
<gene>
    <name evidence="6" type="primary">SLC33A1_6</name>
    <name evidence="6" type="ORF">g.23644</name>
</gene>
<sequence length="232" mass="26534">MSSPINENETEKCPDVQVYNTTDIKRNFKGDRMNFILLLLLYTMQGFPIGLTSAIPILLQSMKDVSYQDQALFSLVIWPFSLKLLWAPLVDALYVRKIGRRKSWLLPVQYLLGSCLLYMSNDIDTLFPKTDKPNIMTWTYMFFITNILAATQDIVIDGWALTILNKKNLDHTSTCNTTGQTIGVMLGSMVPILLTSEDFCNKYLWVEPETGGVVSIESRWLHFIILIFSLML</sequence>
<protein>
    <submittedName>
        <fullName evidence="6">Acetyl-coenzyme A transporter 1</fullName>
    </submittedName>
</protein>
<dbReference type="AlphaFoldDB" id="A0A2S2QP89"/>
<dbReference type="EMBL" id="GGMS01010147">
    <property type="protein sequence ID" value="MBY79350.1"/>
    <property type="molecule type" value="Transcribed_RNA"/>
</dbReference>
<keyword evidence="3 5" id="KW-1133">Transmembrane helix</keyword>
<evidence type="ECO:0000313" key="6">
    <source>
        <dbReference type="EMBL" id="MBY79350.1"/>
    </source>
</evidence>
<dbReference type="GO" id="GO:0035348">
    <property type="term" value="P:acetyl-CoA transmembrane transport"/>
    <property type="evidence" value="ECO:0007669"/>
    <property type="project" value="InterPro"/>
</dbReference>
<evidence type="ECO:0000256" key="1">
    <source>
        <dbReference type="ARBA" id="ARBA00004141"/>
    </source>
</evidence>
<feature type="transmembrane region" description="Helical" evidence="5">
    <location>
        <begin position="35"/>
        <end position="59"/>
    </location>
</feature>
<evidence type="ECO:0000256" key="2">
    <source>
        <dbReference type="ARBA" id="ARBA00022692"/>
    </source>
</evidence>
<dbReference type="SUPFAM" id="SSF103473">
    <property type="entry name" value="MFS general substrate transporter"/>
    <property type="match status" value="1"/>
</dbReference>
<dbReference type="InterPro" id="IPR024371">
    <property type="entry name" value="AcetylCoA_trans_1-like"/>
</dbReference>
<evidence type="ECO:0000256" key="5">
    <source>
        <dbReference type="SAM" id="Phobius"/>
    </source>
</evidence>
<dbReference type="InterPro" id="IPR036259">
    <property type="entry name" value="MFS_trans_sf"/>
</dbReference>
<dbReference type="PANTHER" id="PTHR12778">
    <property type="entry name" value="SOLUTE CARRIER FAMILY 33 ACETYL-COA TRANSPORTER -RELATED"/>
    <property type="match status" value="1"/>
</dbReference>
<dbReference type="Pfam" id="PF13000">
    <property type="entry name" value="Acatn"/>
    <property type="match status" value="1"/>
</dbReference>
<dbReference type="PANTHER" id="PTHR12778:SF9">
    <property type="entry name" value="ACETYL-COENZYME A TRANSPORTER 1"/>
    <property type="match status" value="1"/>
</dbReference>
<name>A0A2S2QP89_9HEMI</name>
<reference evidence="6" key="1">
    <citation type="submission" date="2018-04" db="EMBL/GenBank/DDBJ databases">
        <title>Transcriptome assembly of Sipha flava.</title>
        <authorList>
            <person name="Scully E.D."/>
            <person name="Geib S.M."/>
            <person name="Palmer N.A."/>
            <person name="Koch K."/>
            <person name="Bradshaw J."/>
            <person name="Heng-Moss T."/>
            <person name="Sarath G."/>
        </authorList>
    </citation>
    <scope>NUCLEOTIDE SEQUENCE</scope>
</reference>
<accession>A0A2S2QP89</accession>
<proteinExistence type="predicted"/>
<dbReference type="OrthoDB" id="6415790at2759"/>
<dbReference type="InterPro" id="IPR004752">
    <property type="entry name" value="AmpG_permease/AT-1"/>
</dbReference>
<keyword evidence="2 5" id="KW-0812">Transmembrane</keyword>
<organism evidence="6">
    <name type="scientific">Sipha flava</name>
    <name type="common">yellow sugarcane aphid</name>
    <dbReference type="NCBI Taxonomy" id="143950"/>
    <lineage>
        <taxon>Eukaryota</taxon>
        <taxon>Metazoa</taxon>
        <taxon>Ecdysozoa</taxon>
        <taxon>Arthropoda</taxon>
        <taxon>Hexapoda</taxon>
        <taxon>Insecta</taxon>
        <taxon>Pterygota</taxon>
        <taxon>Neoptera</taxon>
        <taxon>Paraneoptera</taxon>
        <taxon>Hemiptera</taxon>
        <taxon>Sternorrhyncha</taxon>
        <taxon>Aphidomorpha</taxon>
        <taxon>Aphidoidea</taxon>
        <taxon>Aphididae</taxon>
        <taxon>Sipha</taxon>
    </lineage>
</organism>